<accession>A0A937CVT2</accession>
<evidence type="ECO:0000256" key="1">
    <source>
        <dbReference type="SAM" id="SignalP"/>
    </source>
</evidence>
<name>A0A937CVT2_9BURK</name>
<dbReference type="AlphaFoldDB" id="A0A937CVT2"/>
<sequence length="217" mass="23605">MFRLAATLLLALPPLAAQALCTSDEVPPVGTLVERFTRADCLACWRDGAGPRPTADTLVLDWVVPGRSARGAAIAASDDAMERLGWLRQRAPSRATVVTSRREGAPVPLRIAHGDAFNDYVGTSIELEAAGSEPWHAWLLLVEKMPAGADGSPVPRLVVRKVFRPDWQGKDRGPGALAETRSMQVPARSRPERLRLVAVLQDGRGRMRAITQTECRE</sequence>
<gene>
    <name evidence="2" type="ORF">JJ685_28780</name>
</gene>
<proteinExistence type="predicted"/>
<dbReference type="Proteomes" id="UP000599109">
    <property type="component" value="Unassembled WGS sequence"/>
</dbReference>
<dbReference type="RefSeq" id="WP_201677829.1">
    <property type="nucleotide sequence ID" value="NZ_JAEQNE010000012.1"/>
</dbReference>
<keyword evidence="1" id="KW-0732">Signal</keyword>
<feature type="chain" id="PRO_5036767692" description="DUF3047 domain-containing protein" evidence="1">
    <location>
        <begin position="20"/>
        <end position="217"/>
    </location>
</feature>
<feature type="signal peptide" evidence="1">
    <location>
        <begin position="1"/>
        <end position="19"/>
    </location>
</feature>
<evidence type="ECO:0000313" key="2">
    <source>
        <dbReference type="EMBL" id="MBL0395160.1"/>
    </source>
</evidence>
<organism evidence="2 3">
    <name type="scientific">Ramlibacter monticola</name>
    <dbReference type="NCBI Taxonomy" id="1926872"/>
    <lineage>
        <taxon>Bacteria</taxon>
        <taxon>Pseudomonadati</taxon>
        <taxon>Pseudomonadota</taxon>
        <taxon>Betaproteobacteria</taxon>
        <taxon>Burkholderiales</taxon>
        <taxon>Comamonadaceae</taxon>
        <taxon>Ramlibacter</taxon>
    </lineage>
</organism>
<keyword evidence="3" id="KW-1185">Reference proteome</keyword>
<evidence type="ECO:0000313" key="3">
    <source>
        <dbReference type="Proteomes" id="UP000599109"/>
    </source>
</evidence>
<protein>
    <recommendedName>
        <fullName evidence="4">DUF3047 domain-containing protein</fullName>
    </recommendedName>
</protein>
<reference evidence="2 3" key="1">
    <citation type="journal article" date="2017" name="Int. J. Syst. Evol. Microbiol.">
        <title>Ramlibacter monticola sp. nov., isolated from forest soil.</title>
        <authorList>
            <person name="Chaudhary D.K."/>
            <person name="Kim J."/>
        </authorList>
    </citation>
    <scope>NUCLEOTIDE SEQUENCE [LARGE SCALE GENOMIC DNA]</scope>
    <source>
        <strain evidence="2 3">KACC 19175</strain>
    </source>
</reference>
<evidence type="ECO:0008006" key="4">
    <source>
        <dbReference type="Google" id="ProtNLM"/>
    </source>
</evidence>
<dbReference type="EMBL" id="JAEQNE010000012">
    <property type="protein sequence ID" value="MBL0395160.1"/>
    <property type="molecule type" value="Genomic_DNA"/>
</dbReference>
<comment type="caution">
    <text evidence="2">The sequence shown here is derived from an EMBL/GenBank/DDBJ whole genome shotgun (WGS) entry which is preliminary data.</text>
</comment>